<accession>A0A2S9QB92</accession>
<dbReference type="RefSeq" id="WP_105862838.1">
    <property type="nucleotide sequence ID" value="NZ_PUEJ01000005.1"/>
</dbReference>
<evidence type="ECO:0000313" key="14">
    <source>
        <dbReference type="Proteomes" id="UP000237682"/>
    </source>
</evidence>
<name>A0A2S9QB92_9HYPH</name>
<comment type="cofactor">
    <cofactor evidence="2">
        <name>NAD(+)</name>
        <dbReference type="ChEBI" id="CHEBI:57540"/>
    </cofactor>
</comment>
<evidence type="ECO:0000313" key="13">
    <source>
        <dbReference type="EMBL" id="PRH86608.1"/>
    </source>
</evidence>
<dbReference type="AlphaFoldDB" id="A0A2S9QB92"/>
<dbReference type="InterPro" id="IPR036291">
    <property type="entry name" value="NAD(P)-bd_dom_sf"/>
</dbReference>
<dbReference type="InterPro" id="IPR005886">
    <property type="entry name" value="UDP_G4E"/>
</dbReference>
<evidence type="ECO:0000256" key="1">
    <source>
        <dbReference type="ARBA" id="ARBA00000083"/>
    </source>
</evidence>
<dbReference type="UniPathway" id="UPA00214"/>
<dbReference type="GO" id="GO:0003978">
    <property type="term" value="F:UDP-glucose 4-epimerase activity"/>
    <property type="evidence" value="ECO:0007669"/>
    <property type="project" value="UniProtKB-EC"/>
</dbReference>
<evidence type="ECO:0000256" key="3">
    <source>
        <dbReference type="ARBA" id="ARBA00004947"/>
    </source>
</evidence>
<keyword evidence="8" id="KW-0413">Isomerase</keyword>
<evidence type="ECO:0000259" key="12">
    <source>
        <dbReference type="Pfam" id="PF01370"/>
    </source>
</evidence>
<evidence type="ECO:0000256" key="10">
    <source>
        <dbReference type="ARBA" id="ARBA00031367"/>
    </source>
</evidence>
<comment type="caution">
    <text evidence="13">The sequence shown here is derived from an EMBL/GenBank/DDBJ whole genome shotgun (WGS) entry which is preliminary data.</text>
</comment>
<keyword evidence="14" id="KW-1185">Reference proteome</keyword>
<evidence type="ECO:0000256" key="6">
    <source>
        <dbReference type="ARBA" id="ARBA00018569"/>
    </source>
</evidence>
<evidence type="ECO:0000256" key="9">
    <source>
        <dbReference type="ARBA" id="ARBA00023277"/>
    </source>
</evidence>
<keyword evidence="9" id="KW-0119">Carbohydrate metabolism</keyword>
<gene>
    <name evidence="13" type="primary">galE</name>
    <name evidence="13" type="ORF">C5L14_14865</name>
</gene>
<evidence type="ECO:0000256" key="2">
    <source>
        <dbReference type="ARBA" id="ARBA00001911"/>
    </source>
</evidence>
<dbReference type="PANTHER" id="PTHR43725:SF53">
    <property type="entry name" value="UDP-ARABINOSE 4-EPIMERASE 1"/>
    <property type="match status" value="1"/>
</dbReference>
<evidence type="ECO:0000256" key="8">
    <source>
        <dbReference type="ARBA" id="ARBA00023235"/>
    </source>
</evidence>
<sequence>MSIVLVTGGAGYIGSHVCKALASSGHRPVACDDLSRGREDHVRWGPFEQGDIADADWLASVFARHRPDAIMHLAAYAEVGSSVTDPSPCYAANVSGTLAVIEAARHNGNCPIVFSSTCAVYGDAPALPVTEASPTAPVSPYGTTKLIGEQVLRHYDTAYGLPSVVLRYFNAAGADPDGEIGERHATTSLAIPKAIRAALGLGPVFKLFGTDYATADGTAMRDYVHVADIADAHLRALGHLLAGRGSLTLNLGSGRSTTVLELLEVVEAVTGRPVPVEPHPRRSGDAAALYANIDRAADVLGWTPGKSDLRSIVASAAAWIEKSPG</sequence>
<dbReference type="Pfam" id="PF01370">
    <property type="entry name" value="Epimerase"/>
    <property type="match status" value="1"/>
</dbReference>
<comment type="similarity">
    <text evidence="4">Belongs to the NAD(P)-dependent epimerase/dehydratase family.</text>
</comment>
<feature type="domain" description="NAD-dependent epimerase/dehydratase" evidence="12">
    <location>
        <begin position="4"/>
        <end position="252"/>
    </location>
</feature>
<evidence type="ECO:0000256" key="7">
    <source>
        <dbReference type="ARBA" id="ARBA00023027"/>
    </source>
</evidence>
<comment type="pathway">
    <text evidence="3">Carbohydrate metabolism; galactose metabolism.</text>
</comment>
<dbReference type="InterPro" id="IPR001509">
    <property type="entry name" value="Epimerase_deHydtase"/>
</dbReference>
<keyword evidence="7" id="KW-0520">NAD</keyword>
<dbReference type="OrthoDB" id="9801785at2"/>
<evidence type="ECO:0000256" key="11">
    <source>
        <dbReference type="ARBA" id="ARBA00033067"/>
    </source>
</evidence>
<comment type="catalytic activity">
    <reaction evidence="1">
        <text>UDP-alpha-D-glucose = UDP-alpha-D-galactose</text>
        <dbReference type="Rhea" id="RHEA:22168"/>
        <dbReference type="ChEBI" id="CHEBI:58885"/>
        <dbReference type="ChEBI" id="CHEBI:66914"/>
        <dbReference type="EC" id="5.1.3.2"/>
    </reaction>
</comment>
<proteinExistence type="inferred from homology"/>
<evidence type="ECO:0000256" key="5">
    <source>
        <dbReference type="ARBA" id="ARBA00013189"/>
    </source>
</evidence>
<evidence type="ECO:0000256" key="4">
    <source>
        <dbReference type="ARBA" id="ARBA00007637"/>
    </source>
</evidence>
<dbReference type="PANTHER" id="PTHR43725">
    <property type="entry name" value="UDP-GLUCOSE 4-EPIMERASE"/>
    <property type="match status" value="1"/>
</dbReference>
<dbReference type="EMBL" id="PUEJ01000005">
    <property type="protein sequence ID" value="PRH86608.1"/>
    <property type="molecule type" value="Genomic_DNA"/>
</dbReference>
<dbReference type="EC" id="5.1.3.2" evidence="5"/>
<dbReference type="SUPFAM" id="SSF51735">
    <property type="entry name" value="NAD(P)-binding Rossmann-fold domains"/>
    <property type="match status" value="1"/>
</dbReference>
<dbReference type="NCBIfam" id="TIGR01179">
    <property type="entry name" value="galE"/>
    <property type="match status" value="1"/>
</dbReference>
<dbReference type="GO" id="GO:0006012">
    <property type="term" value="P:galactose metabolic process"/>
    <property type="evidence" value="ECO:0007669"/>
    <property type="project" value="UniProtKB-UniPathway"/>
</dbReference>
<dbReference type="Gene3D" id="3.40.50.720">
    <property type="entry name" value="NAD(P)-binding Rossmann-like Domain"/>
    <property type="match status" value="1"/>
</dbReference>
<organism evidence="13 14">
    <name type="scientific">Labrys okinawensis</name>
    <dbReference type="NCBI Taxonomy" id="346911"/>
    <lineage>
        <taxon>Bacteria</taxon>
        <taxon>Pseudomonadati</taxon>
        <taxon>Pseudomonadota</taxon>
        <taxon>Alphaproteobacteria</taxon>
        <taxon>Hyphomicrobiales</taxon>
        <taxon>Xanthobacteraceae</taxon>
        <taxon>Labrys</taxon>
    </lineage>
</organism>
<protein>
    <recommendedName>
        <fullName evidence="6">UDP-glucose 4-epimerase</fullName>
        <ecNumber evidence="5">5.1.3.2</ecNumber>
    </recommendedName>
    <alternativeName>
        <fullName evidence="11">Galactowaldenase</fullName>
    </alternativeName>
    <alternativeName>
        <fullName evidence="10">UDP-galactose 4-epimerase</fullName>
    </alternativeName>
</protein>
<dbReference type="Proteomes" id="UP000237682">
    <property type="component" value="Unassembled WGS sequence"/>
</dbReference>
<reference evidence="13 14" key="1">
    <citation type="submission" date="2018-02" db="EMBL/GenBank/DDBJ databases">
        <title>Whole genome sequencing of endophytic bacterium.</title>
        <authorList>
            <person name="Eedara R."/>
            <person name="Podile A.R."/>
        </authorList>
    </citation>
    <scope>NUCLEOTIDE SEQUENCE [LARGE SCALE GENOMIC DNA]</scope>
    <source>
        <strain evidence="13 14">RP1T</strain>
    </source>
</reference>
<dbReference type="Gene3D" id="3.90.25.10">
    <property type="entry name" value="UDP-galactose 4-epimerase, domain 1"/>
    <property type="match status" value="1"/>
</dbReference>